<proteinExistence type="predicted"/>
<dbReference type="GO" id="GO:0005886">
    <property type="term" value="C:plasma membrane"/>
    <property type="evidence" value="ECO:0007669"/>
    <property type="project" value="UniProtKB-SubCell"/>
</dbReference>
<gene>
    <name evidence="2" type="ORF">H7E68_06195</name>
</gene>
<sequence>MISKPLLKQIIKSNYKLMLLFSGVLSVFLTVMTIVFTPSTIKGVENIAADSVIAQMFAGNNTLIGFMSNSFYVIMAIIFPMVYSIIVGNRLIAGQVDRGSMAYLLSTPTKRNKITITSALYFICSLAFMWIIASIVGIVAGEIFQPDALDVEKFLMLNMGCFLYHFAISSICFSSSCIFNLSKNSLAIGAGVPLGFFVINLMATLSDELSFLKYFTLNTLFDTKSIMSKEGYGIDFIVLTIIGLVLYIVGIKVFKKKDLPL</sequence>
<evidence type="ECO:0000313" key="2">
    <source>
        <dbReference type="EMBL" id="MBB6714321.1"/>
    </source>
</evidence>
<feature type="transmembrane region" description="Helical" evidence="1">
    <location>
        <begin position="232"/>
        <end position="254"/>
    </location>
</feature>
<keyword evidence="1" id="KW-1133">Transmembrane helix</keyword>
<dbReference type="PANTHER" id="PTHR37305:SF2">
    <property type="entry name" value="BACITRACIN TRANSPORT PERMEASE PROTEIN BCRB"/>
    <property type="match status" value="1"/>
</dbReference>
<dbReference type="Proteomes" id="UP000585258">
    <property type="component" value="Unassembled WGS sequence"/>
</dbReference>
<name>A0A7X0SB18_9CLOT</name>
<protein>
    <submittedName>
        <fullName evidence="2">ABC transporter permease subunit</fullName>
    </submittedName>
</protein>
<feature type="transmembrane region" description="Helical" evidence="1">
    <location>
        <begin position="114"/>
        <end position="140"/>
    </location>
</feature>
<evidence type="ECO:0000313" key="3">
    <source>
        <dbReference type="Proteomes" id="UP000585258"/>
    </source>
</evidence>
<dbReference type="RefSeq" id="WP_185163947.1">
    <property type="nucleotide sequence ID" value="NZ_JACKWY010000003.1"/>
</dbReference>
<accession>A0A7X0SB18</accession>
<evidence type="ECO:0000256" key="1">
    <source>
        <dbReference type="SAM" id="Phobius"/>
    </source>
</evidence>
<reference evidence="2 3" key="1">
    <citation type="submission" date="2020-08" db="EMBL/GenBank/DDBJ databases">
        <title>Clostridia isolated from Swiss meat.</title>
        <authorList>
            <person name="Wambui J."/>
            <person name="Stevens M.J.A."/>
            <person name="Stephan R."/>
        </authorList>
    </citation>
    <scope>NUCLEOTIDE SEQUENCE [LARGE SCALE GENOMIC DNA]</scope>
    <source>
        <strain evidence="2 3">CM001</strain>
    </source>
</reference>
<dbReference type="GO" id="GO:0140359">
    <property type="term" value="F:ABC-type transporter activity"/>
    <property type="evidence" value="ECO:0007669"/>
    <property type="project" value="InterPro"/>
</dbReference>
<keyword evidence="1" id="KW-0812">Transmembrane</keyword>
<feature type="transmembrane region" description="Helical" evidence="1">
    <location>
        <begin position="17"/>
        <end position="36"/>
    </location>
</feature>
<comment type="caution">
    <text evidence="2">The sequence shown here is derived from an EMBL/GenBank/DDBJ whole genome shotgun (WGS) entry which is preliminary data.</text>
</comment>
<organism evidence="2 3">
    <name type="scientific">Clostridium gasigenes</name>
    <dbReference type="NCBI Taxonomy" id="94869"/>
    <lineage>
        <taxon>Bacteria</taxon>
        <taxon>Bacillati</taxon>
        <taxon>Bacillota</taxon>
        <taxon>Clostridia</taxon>
        <taxon>Eubacteriales</taxon>
        <taxon>Clostridiaceae</taxon>
        <taxon>Clostridium</taxon>
    </lineage>
</organism>
<feature type="transmembrane region" description="Helical" evidence="1">
    <location>
        <begin position="71"/>
        <end position="93"/>
    </location>
</feature>
<dbReference type="Pfam" id="PF12679">
    <property type="entry name" value="ABC2_membrane_2"/>
    <property type="match status" value="1"/>
</dbReference>
<keyword evidence="1" id="KW-0472">Membrane</keyword>
<dbReference type="AlphaFoldDB" id="A0A7X0SB18"/>
<dbReference type="PANTHER" id="PTHR37305">
    <property type="entry name" value="INTEGRAL MEMBRANE PROTEIN-RELATED"/>
    <property type="match status" value="1"/>
</dbReference>
<feature type="transmembrane region" description="Helical" evidence="1">
    <location>
        <begin position="155"/>
        <end position="179"/>
    </location>
</feature>
<dbReference type="EMBL" id="JACKWY010000003">
    <property type="protein sequence ID" value="MBB6714321.1"/>
    <property type="molecule type" value="Genomic_DNA"/>
</dbReference>
<feature type="transmembrane region" description="Helical" evidence="1">
    <location>
        <begin position="186"/>
        <end position="205"/>
    </location>
</feature>